<dbReference type="Proteomes" id="UP000001555">
    <property type="component" value="Unassembled WGS sequence"/>
</dbReference>
<dbReference type="HOGENOM" id="CLU_998473_0_0_1"/>
<dbReference type="EMBL" id="ABJB010152632">
    <property type="status" value="NOT_ANNOTATED_CDS"/>
    <property type="molecule type" value="Genomic_DNA"/>
</dbReference>
<dbReference type="EnsemblMetazoa" id="ISCW014379-RA">
    <property type="protein sequence ID" value="ISCW014379-PA"/>
    <property type="gene ID" value="ISCW014379"/>
</dbReference>
<evidence type="ECO:0000313" key="3">
    <source>
        <dbReference type="Proteomes" id="UP000001555"/>
    </source>
</evidence>
<dbReference type="AlphaFoldDB" id="B7QI25"/>
<dbReference type="PaxDb" id="6945-B7QI25"/>
<evidence type="ECO:0000313" key="2">
    <source>
        <dbReference type="EnsemblMetazoa" id="ISCW014379-PA"/>
    </source>
</evidence>
<organism>
    <name type="scientific">Ixodes scapularis</name>
    <name type="common">Black-legged tick</name>
    <name type="synonym">Deer tick</name>
    <dbReference type="NCBI Taxonomy" id="6945"/>
    <lineage>
        <taxon>Eukaryota</taxon>
        <taxon>Metazoa</taxon>
        <taxon>Ecdysozoa</taxon>
        <taxon>Arthropoda</taxon>
        <taxon>Chelicerata</taxon>
        <taxon>Arachnida</taxon>
        <taxon>Acari</taxon>
        <taxon>Parasitiformes</taxon>
        <taxon>Ixodida</taxon>
        <taxon>Ixodoidea</taxon>
        <taxon>Ixodidae</taxon>
        <taxon>Ixodinae</taxon>
        <taxon>Ixodes</taxon>
    </lineage>
</organism>
<dbReference type="VEuPathDB" id="VectorBase:ISCI014379"/>
<dbReference type="EMBL" id="ABJB010019328">
    <property type="status" value="NOT_ANNOTATED_CDS"/>
    <property type="molecule type" value="Genomic_DNA"/>
</dbReference>
<name>B7QI25_IXOSC</name>
<reference evidence="2" key="2">
    <citation type="submission" date="2020-05" db="UniProtKB">
        <authorList>
            <consortium name="EnsemblMetazoa"/>
        </authorList>
    </citation>
    <scope>IDENTIFICATION</scope>
    <source>
        <strain evidence="2">wikel</strain>
    </source>
</reference>
<dbReference type="EMBL" id="ABJB010893912">
    <property type="status" value="NOT_ANNOTATED_CDS"/>
    <property type="molecule type" value="Genomic_DNA"/>
</dbReference>
<gene>
    <name evidence="1" type="ORF">IscW_ISCW014379</name>
</gene>
<dbReference type="EMBL" id="ABJB011083606">
    <property type="status" value="NOT_ANNOTATED_CDS"/>
    <property type="molecule type" value="Genomic_DNA"/>
</dbReference>
<sequence>MRWRQLRLLLWKSVYLYKLRRNWIITALEVITPLLLTSVQVYLHCRRQSQAEVRPPSIGPTNRTFNPDAPVTLMPSLLAFPRVLGFVPAPGPANETGETLLRDAFSGIGLELEEFPDESRLVENLTRHKNALGLANNYGVVFLRAGDGMLSYVLRFPSWQEFYTRETRTTSDSERMPQYWLYGILLPLVAGINMAQARREALSTGRRLPSVTFKTRRFPTPSSSPSGGGRSVRRLIDLCVVYGFIVIAPVAVKRIADEKSVGMKVWHRLHSVNRSRAIA</sequence>
<proteinExistence type="predicted"/>
<dbReference type="EMBL" id="ABJB010422590">
    <property type="status" value="NOT_ANNOTATED_CDS"/>
    <property type="molecule type" value="Genomic_DNA"/>
</dbReference>
<evidence type="ECO:0000313" key="1">
    <source>
        <dbReference type="EMBL" id="EEC18497.1"/>
    </source>
</evidence>
<reference evidence="1 3" key="1">
    <citation type="submission" date="2008-03" db="EMBL/GenBank/DDBJ databases">
        <title>Annotation of Ixodes scapularis.</title>
        <authorList>
            <consortium name="Ixodes scapularis Genome Project Consortium"/>
            <person name="Caler E."/>
            <person name="Hannick L.I."/>
            <person name="Bidwell S."/>
            <person name="Joardar V."/>
            <person name="Thiagarajan M."/>
            <person name="Amedeo P."/>
            <person name="Galinsky K.J."/>
            <person name="Schobel S."/>
            <person name="Inman J."/>
            <person name="Hostetler J."/>
            <person name="Miller J."/>
            <person name="Hammond M."/>
            <person name="Megy K."/>
            <person name="Lawson D."/>
            <person name="Kodira C."/>
            <person name="Sutton G."/>
            <person name="Meyer J."/>
            <person name="Hill C.A."/>
            <person name="Birren B."/>
            <person name="Nene V."/>
            <person name="Collins F."/>
            <person name="Alarcon-Chaidez F."/>
            <person name="Wikel S."/>
            <person name="Strausberg R."/>
        </authorList>
    </citation>
    <scope>NUCLEOTIDE SEQUENCE [LARGE SCALE GENOMIC DNA]</scope>
    <source>
        <strain evidence="3">Wikel</strain>
        <strain evidence="1">Wikel colony</strain>
    </source>
</reference>
<keyword evidence="3" id="KW-1185">Reference proteome</keyword>
<dbReference type="InParanoid" id="B7QI25"/>
<dbReference type="VEuPathDB" id="VectorBase:ISCW014379"/>
<dbReference type="EMBL" id="ABJB010237689">
    <property type="status" value="NOT_ANNOTATED_CDS"/>
    <property type="molecule type" value="Genomic_DNA"/>
</dbReference>
<accession>B7QI25</accession>
<dbReference type="EMBL" id="DS943160">
    <property type="protein sequence ID" value="EEC18497.1"/>
    <property type="molecule type" value="Genomic_DNA"/>
</dbReference>
<protein>
    <submittedName>
        <fullName evidence="1 2">Uncharacterized protein</fullName>
    </submittedName>
</protein>